<gene>
    <name evidence="2" type="ORF">H8B19_04020</name>
</gene>
<organism evidence="2 3">
    <name type="scientific">Neptunicella marina</name>
    <dbReference type="NCBI Taxonomy" id="2125989"/>
    <lineage>
        <taxon>Bacteria</taxon>
        <taxon>Pseudomonadati</taxon>
        <taxon>Pseudomonadota</taxon>
        <taxon>Gammaproteobacteria</taxon>
        <taxon>Alteromonadales</taxon>
        <taxon>Alteromonadaceae</taxon>
        <taxon>Neptunicella</taxon>
    </lineage>
</organism>
<dbReference type="Gene3D" id="3.40.630.30">
    <property type="match status" value="1"/>
</dbReference>
<dbReference type="InterPro" id="IPR016181">
    <property type="entry name" value="Acyl_CoA_acyltransferase"/>
</dbReference>
<dbReference type="RefSeq" id="WP_186505492.1">
    <property type="nucleotide sequence ID" value="NZ_JACNEP010000002.1"/>
</dbReference>
<dbReference type="Pfam" id="PF13302">
    <property type="entry name" value="Acetyltransf_3"/>
    <property type="match status" value="1"/>
</dbReference>
<name>A0A8J6IQB1_9ALTE</name>
<protein>
    <submittedName>
        <fullName evidence="2">GNAT family N-acetyltransferase</fullName>
    </submittedName>
</protein>
<keyword evidence="3" id="KW-1185">Reference proteome</keyword>
<comment type="caution">
    <text evidence="2">The sequence shown here is derived from an EMBL/GenBank/DDBJ whole genome shotgun (WGS) entry which is preliminary data.</text>
</comment>
<sequence>MLKGYQVVLRDINQDDLSMLRDWRNSAEVSRYMLSQEQITAEQQLAWFNKIQRDESQQHWIIEYKQQAIGSINIKANTVGKKLTEAKELEVGLYIADNRYRGNIVAFAPTLLVNDYCFNQLGVEALIAVVKTDNQAALSYNQKLGYQLQKQQDNLQHIRLNQANYEQATSTIKQLLSRPSKH</sequence>
<reference evidence="2" key="2">
    <citation type="submission" date="2020-08" db="EMBL/GenBank/DDBJ databases">
        <authorList>
            <person name="Lai Q."/>
        </authorList>
    </citation>
    <scope>NUCLEOTIDE SEQUENCE</scope>
    <source>
        <strain evidence="2">S27-2</strain>
    </source>
</reference>
<reference evidence="2" key="1">
    <citation type="journal article" date="2018" name="Int. J. Syst. Evol. Microbiol.">
        <title>Neptunicella marina gen. nov., sp. nov., isolated from surface seawater.</title>
        <authorList>
            <person name="Liu X."/>
            <person name="Lai Q."/>
            <person name="Du Y."/>
            <person name="Zhang X."/>
            <person name="Liu Z."/>
            <person name="Sun F."/>
            <person name="Shao Z."/>
        </authorList>
    </citation>
    <scope>NUCLEOTIDE SEQUENCE</scope>
    <source>
        <strain evidence="2">S27-2</strain>
    </source>
</reference>
<dbReference type="PANTHER" id="PTHR43415">
    <property type="entry name" value="SPERMIDINE N(1)-ACETYLTRANSFERASE"/>
    <property type="match status" value="1"/>
</dbReference>
<dbReference type="PANTHER" id="PTHR43415:SF3">
    <property type="entry name" value="GNAT-FAMILY ACETYLTRANSFERASE"/>
    <property type="match status" value="1"/>
</dbReference>
<evidence type="ECO:0000313" key="3">
    <source>
        <dbReference type="Proteomes" id="UP000601768"/>
    </source>
</evidence>
<evidence type="ECO:0000313" key="2">
    <source>
        <dbReference type="EMBL" id="MBC3765031.1"/>
    </source>
</evidence>
<dbReference type="PROSITE" id="PS51186">
    <property type="entry name" value="GNAT"/>
    <property type="match status" value="1"/>
</dbReference>
<dbReference type="GO" id="GO:0016747">
    <property type="term" value="F:acyltransferase activity, transferring groups other than amino-acyl groups"/>
    <property type="evidence" value="ECO:0007669"/>
    <property type="project" value="InterPro"/>
</dbReference>
<dbReference type="AlphaFoldDB" id="A0A8J6IQB1"/>
<dbReference type="Proteomes" id="UP000601768">
    <property type="component" value="Unassembled WGS sequence"/>
</dbReference>
<evidence type="ECO:0000259" key="1">
    <source>
        <dbReference type="PROSITE" id="PS51186"/>
    </source>
</evidence>
<dbReference type="EMBL" id="JACNEP010000002">
    <property type="protein sequence ID" value="MBC3765031.1"/>
    <property type="molecule type" value="Genomic_DNA"/>
</dbReference>
<dbReference type="InterPro" id="IPR000182">
    <property type="entry name" value="GNAT_dom"/>
</dbReference>
<proteinExistence type="predicted"/>
<dbReference type="SUPFAM" id="SSF55729">
    <property type="entry name" value="Acyl-CoA N-acyltransferases (Nat)"/>
    <property type="match status" value="1"/>
</dbReference>
<feature type="domain" description="N-acetyltransferase" evidence="1">
    <location>
        <begin position="7"/>
        <end position="171"/>
    </location>
</feature>
<accession>A0A8J6IQB1</accession>